<reference evidence="2 3" key="1">
    <citation type="journal article" date="2021" name="BMC Genomics">
        <title>Telomere-to-telomere genome assembly of asparaginase-producing Trichoderma simmonsii.</title>
        <authorList>
            <person name="Chung D."/>
            <person name="Kwon Y.M."/>
            <person name="Yang Y."/>
        </authorList>
    </citation>
    <scope>NUCLEOTIDE SEQUENCE [LARGE SCALE GENOMIC DNA]</scope>
    <source>
        <strain evidence="2 3">GH-Sj1</strain>
    </source>
</reference>
<dbReference type="EMBL" id="CP075867">
    <property type="protein sequence ID" value="QYT01619.1"/>
    <property type="molecule type" value="Genomic_DNA"/>
</dbReference>
<proteinExistence type="predicted"/>
<accession>A0A8G0LFY8</accession>
<dbReference type="Proteomes" id="UP000826661">
    <property type="component" value="Chromosome IV"/>
</dbReference>
<evidence type="ECO:0000313" key="3">
    <source>
        <dbReference type="Proteomes" id="UP000826661"/>
    </source>
</evidence>
<name>A0A8G0LFY8_9HYPO</name>
<dbReference type="AlphaFoldDB" id="A0A8G0LFY8"/>
<feature type="transmembrane region" description="Helical" evidence="1">
    <location>
        <begin position="12"/>
        <end position="30"/>
    </location>
</feature>
<keyword evidence="1" id="KW-0472">Membrane</keyword>
<protein>
    <submittedName>
        <fullName evidence="2">Uncharacterized protein</fullName>
    </submittedName>
</protein>
<keyword evidence="1" id="KW-0812">Transmembrane</keyword>
<gene>
    <name evidence="2" type="ORF">H0G86_008650</name>
</gene>
<keyword evidence="1" id="KW-1133">Transmembrane helix</keyword>
<sequence length="173" mass="19198">MRALYLTLPPPTYLILLTTLHMLPFVITIINSHQLPRHAGFALFGLFPSSAIISPEMHTHIYTHTLLHDTLLGNRPSLASRLSSSRMRMPRESPALENVVLHAFSFHAGMHAFFSSHRRAVWPGGISYPLPPKVLGTLLCYVASLRRSLAISLLHCPIGVELHPLSLSLVLSN</sequence>
<evidence type="ECO:0000256" key="1">
    <source>
        <dbReference type="SAM" id="Phobius"/>
    </source>
</evidence>
<keyword evidence="3" id="KW-1185">Reference proteome</keyword>
<evidence type="ECO:0000313" key="2">
    <source>
        <dbReference type="EMBL" id="QYT01619.1"/>
    </source>
</evidence>
<organism evidence="2 3">
    <name type="scientific">Trichoderma simmonsii</name>
    <dbReference type="NCBI Taxonomy" id="1491479"/>
    <lineage>
        <taxon>Eukaryota</taxon>
        <taxon>Fungi</taxon>
        <taxon>Dikarya</taxon>
        <taxon>Ascomycota</taxon>
        <taxon>Pezizomycotina</taxon>
        <taxon>Sordariomycetes</taxon>
        <taxon>Hypocreomycetidae</taxon>
        <taxon>Hypocreales</taxon>
        <taxon>Hypocreaceae</taxon>
        <taxon>Trichoderma</taxon>
    </lineage>
</organism>